<dbReference type="InterPro" id="IPR045845">
    <property type="entry name" value="BSK"/>
</dbReference>
<dbReference type="EMBL" id="JAMFTS010000002">
    <property type="protein sequence ID" value="KAJ4796862.1"/>
    <property type="molecule type" value="Genomic_DNA"/>
</dbReference>
<comment type="caution">
    <text evidence="9">The sequence shown here is derived from an EMBL/GenBank/DDBJ whole genome shotgun (WGS) entry which is preliminary data.</text>
</comment>
<keyword evidence="6" id="KW-0067">ATP-binding</keyword>
<evidence type="ECO:0000256" key="1">
    <source>
        <dbReference type="ARBA" id="ARBA00004308"/>
    </source>
</evidence>
<keyword evidence="2" id="KW-1003">Cell membrane</keyword>
<comment type="subcellular location">
    <subcellularLocation>
        <location evidence="1">Endomembrane system</location>
    </subcellularLocation>
</comment>
<dbReference type="GO" id="GO:0009742">
    <property type="term" value="P:brassinosteroid mediated signaling pathway"/>
    <property type="evidence" value="ECO:0007669"/>
    <property type="project" value="InterPro"/>
</dbReference>
<dbReference type="Pfam" id="PF25575">
    <property type="entry name" value="TPR_BSK1_C"/>
    <property type="match status" value="1"/>
</dbReference>
<evidence type="ECO:0000256" key="5">
    <source>
        <dbReference type="ARBA" id="ARBA00022777"/>
    </source>
</evidence>
<dbReference type="Gene3D" id="1.10.510.10">
    <property type="entry name" value="Transferase(Phosphotransferase) domain 1"/>
    <property type="match status" value="1"/>
</dbReference>
<proteinExistence type="predicted"/>
<dbReference type="PANTHER" id="PTHR45863">
    <property type="entry name" value="SERINE/THREONINE-PROTEIN KINASE BSK5"/>
    <property type="match status" value="1"/>
</dbReference>
<reference evidence="9" key="1">
    <citation type="submission" date="2022-08" db="EMBL/GenBank/DDBJ databases">
        <authorList>
            <person name="Marques A."/>
        </authorList>
    </citation>
    <scope>NUCLEOTIDE SEQUENCE</scope>
    <source>
        <strain evidence="9">RhyPub2mFocal</strain>
        <tissue evidence="9">Leaves</tissue>
    </source>
</reference>
<evidence type="ECO:0000259" key="8">
    <source>
        <dbReference type="Pfam" id="PF25575"/>
    </source>
</evidence>
<evidence type="ECO:0000256" key="3">
    <source>
        <dbReference type="ARBA" id="ARBA00022679"/>
    </source>
</evidence>
<evidence type="ECO:0000256" key="6">
    <source>
        <dbReference type="ARBA" id="ARBA00022840"/>
    </source>
</evidence>
<evidence type="ECO:0000256" key="7">
    <source>
        <dbReference type="ARBA" id="ARBA00023136"/>
    </source>
</evidence>
<keyword evidence="3" id="KW-0808">Transferase</keyword>
<dbReference type="GO" id="GO:0012505">
    <property type="term" value="C:endomembrane system"/>
    <property type="evidence" value="ECO:0007669"/>
    <property type="project" value="UniProtKB-SubCell"/>
</dbReference>
<dbReference type="GO" id="GO:0004672">
    <property type="term" value="F:protein kinase activity"/>
    <property type="evidence" value="ECO:0007669"/>
    <property type="project" value="InterPro"/>
</dbReference>
<sequence length="250" mass="27482">MGRVTAPTLPSLLQSISEQRVMIPKSVVCSFGTLLLDLLSGKHIFPSHALDLIRAKNFQVLIDSCLEGHFSNSDGTELVRLASRSLLYEPSIKSLLSALTSLQQDSNVPSYELMGISHDPTSSDQKLDMSPLGEACARTDLTAIHEILENTGYKDDEGISNEMQLPFQLWTNQIESLECTKQGDAAFHAKDFSVAIDHYSQFIDNGTIISPTVFARQYLLYLMSNLLQEALGDALQAQVVSPSSCIAQSW</sequence>
<evidence type="ECO:0000256" key="4">
    <source>
        <dbReference type="ARBA" id="ARBA00022741"/>
    </source>
</evidence>
<gene>
    <name evidence="9" type="ORF">LUZ62_048108</name>
</gene>
<keyword evidence="5 9" id="KW-0418">Kinase</keyword>
<evidence type="ECO:0000313" key="10">
    <source>
        <dbReference type="Proteomes" id="UP001140206"/>
    </source>
</evidence>
<dbReference type="InterPro" id="IPR058209">
    <property type="entry name" value="TPR_BSK1_C"/>
</dbReference>
<feature type="domain" description="Serine/threonine-protein kinase BSK1-like TPR repeats" evidence="8">
    <location>
        <begin position="134"/>
        <end position="247"/>
    </location>
</feature>
<keyword evidence="4" id="KW-0547">Nucleotide-binding</keyword>
<keyword evidence="7" id="KW-0472">Membrane</keyword>
<dbReference type="Proteomes" id="UP001140206">
    <property type="component" value="Chromosome 2"/>
</dbReference>
<dbReference type="AlphaFoldDB" id="A0AAV8G2W3"/>
<name>A0AAV8G2W3_9POAL</name>
<accession>A0AAV8G2W3</accession>
<evidence type="ECO:0000256" key="2">
    <source>
        <dbReference type="ARBA" id="ARBA00022475"/>
    </source>
</evidence>
<dbReference type="GO" id="GO:0005524">
    <property type="term" value="F:ATP binding"/>
    <property type="evidence" value="ECO:0007669"/>
    <property type="project" value="UniProtKB-KW"/>
</dbReference>
<organism evidence="9 10">
    <name type="scientific">Rhynchospora pubera</name>
    <dbReference type="NCBI Taxonomy" id="906938"/>
    <lineage>
        <taxon>Eukaryota</taxon>
        <taxon>Viridiplantae</taxon>
        <taxon>Streptophyta</taxon>
        <taxon>Embryophyta</taxon>
        <taxon>Tracheophyta</taxon>
        <taxon>Spermatophyta</taxon>
        <taxon>Magnoliopsida</taxon>
        <taxon>Liliopsida</taxon>
        <taxon>Poales</taxon>
        <taxon>Cyperaceae</taxon>
        <taxon>Cyperoideae</taxon>
        <taxon>Rhynchosporeae</taxon>
        <taxon>Rhynchospora</taxon>
    </lineage>
</organism>
<protein>
    <submittedName>
        <fullName evidence="9">Kinase protein with tetratricopeptide repeat domain</fullName>
    </submittedName>
</protein>
<keyword evidence="10" id="KW-1185">Reference proteome</keyword>
<evidence type="ECO:0000313" key="9">
    <source>
        <dbReference type="EMBL" id="KAJ4796862.1"/>
    </source>
</evidence>
<dbReference type="PANTHER" id="PTHR45863:SF7">
    <property type="entry name" value="SERINE_THREONINE-PROTEIN KINASE BSK5"/>
    <property type="match status" value="1"/>
</dbReference>